<dbReference type="RefSeq" id="WP_118039794.1">
    <property type="nucleotide sequence ID" value="NZ_CABJFK010000006.1"/>
</dbReference>
<sequence length="434" mass="48136">MNKSKKSGKAITGVMLMLFLTVAVLVSAVSVSAASGVKKTNVKATIAGSSNTALKIKWNKCSGADGYVIYRRESVKHAYKRIAMVGSSATTYTDRNLGTGKPYQYAVKAYGKQKSKFVYSRYTAVKGATRPYKTTVTPKVLSSSQVKLSWKSVSKLDGYRIYRKASGGKWKLIADVNKKNTSYTDTTAAGDTKYVYTVRAYKKAGGIKYMAAIKQSKSVKTPKAAVVSQSAFTATQKDVMKKILYAVETGGQVYGNQNYGAFTKAYTNSSIEHAITIGAGQWYATEAQRLLKLIHTTMGDAEWKTYDKDGKLWNDVQKSNWSTYKKTTYKKRIVNIIKSDIGKKCQDQLMYQQITEMEKAIRTLGITDIKAVGMFINIEHQGGYSAVPRVLAKTKKPYNLSNVYKALASDSGNQVGTYKTRQAKVYQWLNTYMK</sequence>
<organism evidence="1 2">
    <name type="scientific">Blautia obeum</name>
    <dbReference type="NCBI Taxonomy" id="40520"/>
    <lineage>
        <taxon>Bacteria</taxon>
        <taxon>Bacillati</taxon>
        <taxon>Bacillota</taxon>
        <taxon>Clostridia</taxon>
        <taxon>Lachnospirales</taxon>
        <taxon>Lachnospiraceae</taxon>
        <taxon>Blautia</taxon>
    </lineage>
</organism>
<protein>
    <submittedName>
        <fullName evidence="1">Fibronectin type III domain-containing protein</fullName>
    </submittedName>
</protein>
<dbReference type="Proteomes" id="UP000283745">
    <property type="component" value="Unassembled WGS sequence"/>
</dbReference>
<reference evidence="1 2" key="1">
    <citation type="submission" date="2018-08" db="EMBL/GenBank/DDBJ databases">
        <title>A genome reference for cultivated species of the human gut microbiota.</title>
        <authorList>
            <person name="Zou Y."/>
            <person name="Xue W."/>
            <person name="Luo G."/>
        </authorList>
    </citation>
    <scope>NUCLEOTIDE SEQUENCE [LARGE SCALE GENOMIC DNA]</scope>
    <source>
        <strain evidence="1 2">AM28-23</strain>
    </source>
</reference>
<evidence type="ECO:0000313" key="1">
    <source>
        <dbReference type="EMBL" id="RHE39858.1"/>
    </source>
</evidence>
<dbReference type="Gene3D" id="2.60.40.10">
    <property type="entry name" value="Immunoglobulins"/>
    <property type="match status" value="2"/>
</dbReference>
<dbReference type="SUPFAM" id="SSF49265">
    <property type="entry name" value="Fibronectin type III"/>
    <property type="match status" value="1"/>
</dbReference>
<dbReference type="PROSITE" id="PS50853">
    <property type="entry name" value="FN3"/>
    <property type="match status" value="1"/>
</dbReference>
<dbReference type="SMART" id="SM00060">
    <property type="entry name" value="FN3"/>
    <property type="match status" value="2"/>
</dbReference>
<dbReference type="EMBL" id="QSKF01000006">
    <property type="protein sequence ID" value="RHE39858.1"/>
    <property type="molecule type" value="Genomic_DNA"/>
</dbReference>
<dbReference type="CDD" id="cd00063">
    <property type="entry name" value="FN3"/>
    <property type="match status" value="2"/>
</dbReference>
<dbReference type="AlphaFoldDB" id="A0A414EL06"/>
<proteinExistence type="predicted"/>
<evidence type="ECO:0000313" key="2">
    <source>
        <dbReference type="Proteomes" id="UP000283745"/>
    </source>
</evidence>
<gene>
    <name evidence="1" type="ORF">DW740_08810</name>
</gene>
<comment type="caution">
    <text evidence="1">The sequence shown here is derived from an EMBL/GenBank/DDBJ whole genome shotgun (WGS) entry which is preliminary data.</text>
</comment>
<dbReference type="InterPro" id="IPR003961">
    <property type="entry name" value="FN3_dom"/>
</dbReference>
<name>A0A414EL06_9FIRM</name>
<accession>A0A414EL06</accession>
<dbReference type="InterPro" id="IPR013783">
    <property type="entry name" value="Ig-like_fold"/>
</dbReference>
<dbReference type="InterPro" id="IPR036116">
    <property type="entry name" value="FN3_sf"/>
</dbReference>